<dbReference type="InterPro" id="IPR031344">
    <property type="entry name" value="DUF5104"/>
</dbReference>
<feature type="chain" id="PRO_5038580388" description="DUF5104 domain-containing protein" evidence="1">
    <location>
        <begin position="23"/>
        <end position="181"/>
    </location>
</feature>
<evidence type="ECO:0000313" key="2">
    <source>
        <dbReference type="EMBL" id="ASS38398.1"/>
    </source>
</evidence>
<dbReference type="OrthoDB" id="2071028at2"/>
<dbReference type="EMBL" id="CP016199">
    <property type="protein sequence ID" value="ASS38398.1"/>
    <property type="molecule type" value="Genomic_DNA"/>
</dbReference>
<dbReference type="Proteomes" id="UP000214689">
    <property type="component" value="Chromosome"/>
</dbReference>
<dbReference type="RefSeq" id="WP_094234633.1">
    <property type="nucleotide sequence ID" value="NZ_CP016199.1"/>
</dbReference>
<dbReference type="AlphaFoldDB" id="A0A223ATU6"/>
<evidence type="ECO:0000256" key="1">
    <source>
        <dbReference type="SAM" id="SignalP"/>
    </source>
</evidence>
<dbReference type="Pfam" id="PF17117">
    <property type="entry name" value="DUF5104"/>
    <property type="match status" value="1"/>
</dbReference>
<protein>
    <recommendedName>
        <fullName evidence="4">DUF5104 domain-containing protein</fullName>
    </recommendedName>
</protein>
<evidence type="ECO:0008006" key="4">
    <source>
        <dbReference type="Google" id="ProtNLM"/>
    </source>
</evidence>
<dbReference type="Gene3D" id="3.10.450.50">
    <property type="match status" value="1"/>
</dbReference>
<accession>A0A223ATU6</accession>
<keyword evidence="1" id="KW-0732">Signal</keyword>
<evidence type="ECO:0000313" key="3">
    <source>
        <dbReference type="Proteomes" id="UP000214689"/>
    </source>
</evidence>
<gene>
    <name evidence="2" type="ORF">AXF17_08345</name>
</gene>
<name>A0A223ATU6_9FIRM</name>
<proteinExistence type="predicted"/>
<reference evidence="3" key="1">
    <citation type="submission" date="2016-05" db="EMBL/GenBank/DDBJ databases">
        <authorList>
            <person name="Holder M.E."/>
            <person name="Ajami N.J."/>
            <person name="Petrosino J.F."/>
        </authorList>
    </citation>
    <scope>NUCLEOTIDE SEQUENCE [LARGE SCALE GENOMIC DNA]</scope>
    <source>
        <strain evidence="3">ATCC 700696</strain>
    </source>
</reference>
<keyword evidence="3" id="KW-1185">Reference proteome</keyword>
<sequence length="181" mass="20584">MRKLTCALLCLLMILSTVFCLEGCKSREQRLSEETAYEDAQMKAMNKKVVKCINEKDKEGLKKLFSKIAQKDIEDLDGKIDELFNVFDGKVIKSVRVSSKVTDGSVNVQPFSIIGKCTFSLNSKRQYIGYIDFCDKDDNNKDNVGLYMIEVCTCSREELPEEFTWEGVNSGKSGIFIHYIN</sequence>
<feature type="signal peptide" evidence="1">
    <location>
        <begin position="1"/>
        <end position="22"/>
    </location>
</feature>
<organism evidence="2 3">
    <name type="scientific">Mogibacterium pumilum</name>
    <dbReference type="NCBI Taxonomy" id="86332"/>
    <lineage>
        <taxon>Bacteria</taxon>
        <taxon>Bacillati</taxon>
        <taxon>Bacillota</taxon>
        <taxon>Clostridia</taxon>
        <taxon>Peptostreptococcales</taxon>
        <taxon>Anaerovoracaceae</taxon>
        <taxon>Mogibacterium</taxon>
    </lineage>
</organism>